<feature type="domain" description="RRM" evidence="5">
    <location>
        <begin position="353"/>
        <end position="431"/>
    </location>
</feature>
<evidence type="ECO:0000256" key="4">
    <source>
        <dbReference type="SAM" id="MobiDB-lite"/>
    </source>
</evidence>
<feature type="domain" description="RRM" evidence="5">
    <location>
        <begin position="274"/>
        <end position="349"/>
    </location>
</feature>
<evidence type="ECO:0000256" key="3">
    <source>
        <dbReference type="PROSITE-ProRule" id="PRU00176"/>
    </source>
</evidence>
<dbReference type="CDD" id="cd00590">
    <property type="entry name" value="RRM_SF"/>
    <property type="match status" value="1"/>
</dbReference>
<dbReference type="SUPFAM" id="SSF54928">
    <property type="entry name" value="RNA-binding domain, RBD"/>
    <property type="match status" value="1"/>
</dbReference>
<evidence type="ECO:0000313" key="6">
    <source>
        <dbReference type="EMBL" id="KAK3927178.1"/>
    </source>
</evidence>
<dbReference type="EMBL" id="JAHWGI010001279">
    <property type="protein sequence ID" value="KAK3927178.1"/>
    <property type="molecule type" value="Genomic_DNA"/>
</dbReference>
<name>A0AAE1HTI3_9NEOP</name>
<reference evidence="6" key="1">
    <citation type="submission" date="2021-07" db="EMBL/GenBank/DDBJ databases">
        <authorList>
            <person name="Catto M.A."/>
            <person name="Jacobson A."/>
            <person name="Kennedy G."/>
            <person name="Labadie P."/>
            <person name="Hunt B.G."/>
            <person name="Srinivasan R."/>
        </authorList>
    </citation>
    <scope>NUCLEOTIDE SEQUENCE</scope>
    <source>
        <strain evidence="6">PL_HMW_Pooled</strain>
        <tissue evidence="6">Head</tissue>
    </source>
</reference>
<dbReference type="PANTHER" id="PTHR23236">
    <property type="entry name" value="EUKARYOTIC TRANSLATION INITIATION FACTOR 4B/4H"/>
    <property type="match status" value="1"/>
</dbReference>
<dbReference type="PROSITE" id="PS50102">
    <property type="entry name" value="RRM"/>
    <property type="match status" value="2"/>
</dbReference>
<dbReference type="PANTHER" id="PTHR23236:SF119">
    <property type="entry name" value="NUCLEAR RNA-BINDING PROTEIN SART-3"/>
    <property type="match status" value="1"/>
</dbReference>
<keyword evidence="1" id="KW-0677">Repeat</keyword>
<feature type="compositionally biased region" description="Basic residues" evidence="4">
    <location>
        <begin position="435"/>
        <end position="448"/>
    </location>
</feature>
<evidence type="ECO:0000313" key="7">
    <source>
        <dbReference type="Proteomes" id="UP001219518"/>
    </source>
</evidence>
<reference evidence="6" key="2">
    <citation type="journal article" date="2023" name="BMC Genomics">
        <title>Pest status, molecular evolution, and epigenetic factors derived from the genome assembly of Frankliniella fusca, a thysanopteran phytovirus vector.</title>
        <authorList>
            <person name="Catto M.A."/>
            <person name="Labadie P.E."/>
            <person name="Jacobson A.L."/>
            <person name="Kennedy G.G."/>
            <person name="Srinivasan R."/>
            <person name="Hunt B.G."/>
        </authorList>
    </citation>
    <scope>NUCLEOTIDE SEQUENCE</scope>
    <source>
        <strain evidence="6">PL_HMW_Pooled</strain>
    </source>
</reference>
<dbReference type="InterPro" id="IPR000504">
    <property type="entry name" value="RRM_dom"/>
</dbReference>
<sequence length="473" mass="53115">MGKLPYKKFKPIKVKVPAQTVPVSTLDLSKFTVSQDVAERSVCVYGISDDSEKWKKKIGKCGEIEQMVEDRGGLIVTFSSDDAVSSAILKLHGKKAANQKQIVACRDFNPPILASGHKQDLFVIRDVPDEIDVPQLWSALSADECGVSHMSFLPTLSRHVVIQCKNKENHQALLEKSGTRLANWRIKVELWFEFCFQMTRRNVVLIENLPNDSTITSVKKLIGVFDGIELMQIVPGENCALVFCKSKDIANLIINCGQDQLKINLYQQTAGLRYMAFIDNLHETTKEPNILNHFRGCGNILKVNLSMDQKTGLKRAVVYFEEEQSVQNALQFNGSELLGHNITVSQFLKKSSNSVFLTNLHRGATGLNLCLIFQDCGHIESVRIPKQKNIVNSREAGVVTFRDAESIPKALEKSNQSKIRGMRIVVHQEDPYEHRGKRGKTRKNNKRKSNGEGAESPTKKKRDSSTNPRPNKD</sequence>
<dbReference type="InterPro" id="IPR035979">
    <property type="entry name" value="RBD_domain_sf"/>
</dbReference>
<keyword evidence="2 3" id="KW-0694">RNA-binding</keyword>
<dbReference type="InterPro" id="IPR012677">
    <property type="entry name" value="Nucleotide-bd_a/b_plait_sf"/>
</dbReference>
<keyword evidence="7" id="KW-1185">Reference proteome</keyword>
<gene>
    <name evidence="6" type="ORF">KUF71_015484</name>
</gene>
<evidence type="ECO:0000256" key="2">
    <source>
        <dbReference type="ARBA" id="ARBA00022884"/>
    </source>
</evidence>
<dbReference type="AlphaFoldDB" id="A0AAE1HTI3"/>
<dbReference type="Pfam" id="PF00076">
    <property type="entry name" value="RRM_1"/>
    <property type="match status" value="2"/>
</dbReference>
<evidence type="ECO:0000259" key="5">
    <source>
        <dbReference type="PROSITE" id="PS50102"/>
    </source>
</evidence>
<dbReference type="GO" id="GO:0003723">
    <property type="term" value="F:RNA binding"/>
    <property type="evidence" value="ECO:0007669"/>
    <property type="project" value="UniProtKB-UniRule"/>
</dbReference>
<accession>A0AAE1HTI3</accession>
<proteinExistence type="predicted"/>
<organism evidence="6 7">
    <name type="scientific">Frankliniella fusca</name>
    <dbReference type="NCBI Taxonomy" id="407009"/>
    <lineage>
        <taxon>Eukaryota</taxon>
        <taxon>Metazoa</taxon>
        <taxon>Ecdysozoa</taxon>
        <taxon>Arthropoda</taxon>
        <taxon>Hexapoda</taxon>
        <taxon>Insecta</taxon>
        <taxon>Pterygota</taxon>
        <taxon>Neoptera</taxon>
        <taxon>Paraneoptera</taxon>
        <taxon>Thysanoptera</taxon>
        <taxon>Terebrantia</taxon>
        <taxon>Thripoidea</taxon>
        <taxon>Thripidae</taxon>
        <taxon>Frankliniella</taxon>
    </lineage>
</organism>
<evidence type="ECO:0000256" key="1">
    <source>
        <dbReference type="ARBA" id="ARBA00022737"/>
    </source>
</evidence>
<comment type="caution">
    <text evidence="6">The sequence shown here is derived from an EMBL/GenBank/DDBJ whole genome shotgun (WGS) entry which is preliminary data.</text>
</comment>
<feature type="region of interest" description="Disordered" evidence="4">
    <location>
        <begin position="414"/>
        <end position="473"/>
    </location>
</feature>
<dbReference type="Gene3D" id="3.30.70.330">
    <property type="match status" value="2"/>
</dbReference>
<protein>
    <submittedName>
        <fullName evidence="6">RNA-binding protein 34</fullName>
    </submittedName>
</protein>
<dbReference type="Proteomes" id="UP001219518">
    <property type="component" value="Unassembled WGS sequence"/>
</dbReference>
<dbReference type="SMART" id="SM00360">
    <property type="entry name" value="RRM"/>
    <property type="match status" value="3"/>
</dbReference>